<name>A0A2H5BLC5_9CAUD</name>
<organism evidence="6 7">
    <name type="scientific">Streptomyces phage AbbeyMikolon</name>
    <dbReference type="NCBI Taxonomy" id="2059880"/>
    <lineage>
        <taxon>Viruses</taxon>
        <taxon>Duplodnaviria</taxon>
        <taxon>Heunggongvirae</taxon>
        <taxon>Uroviricota</taxon>
        <taxon>Caudoviricetes</taxon>
        <taxon>Abbeymikolonvirus</taxon>
        <taxon>Abbeymikolonvirus abbeymikolon</taxon>
    </lineage>
</organism>
<evidence type="ECO:0000256" key="3">
    <source>
        <dbReference type="ARBA" id="ARBA00022840"/>
    </source>
</evidence>
<dbReference type="NCBIfam" id="TIGR01613">
    <property type="entry name" value="primase_Cterm"/>
    <property type="match status" value="1"/>
</dbReference>
<evidence type="ECO:0000256" key="2">
    <source>
        <dbReference type="ARBA" id="ARBA00022801"/>
    </source>
</evidence>
<keyword evidence="1" id="KW-0547">Nucleotide-binding</keyword>
<dbReference type="InterPro" id="IPR014015">
    <property type="entry name" value="Helicase_SF3_DNA-vir"/>
</dbReference>
<sequence length="822" mass="89861">MIFKDILAKFAEVTEEADGGYLALCPSHGDSNPSLRIWRGDDLKVRLACRSGCANRDIIKAVDLEWGDLFNAEGEGSTVAKEPPTMARPALIASLARYVDETSEALQGIADDLAAKARTYMAVRFGVDLRLAQELELGVDDGTLAPYFQARSVSYRSFPRLTVPLMDFDGRPHGLQGRDLSGECPGRWVSLKNPKGQRWGQYGVFRGEGGYGVTIVSEGPGDGLTAVAVGYDAVCIRGAALTASPELMKELADGLKGQLVIAAGDRDDAGRRFNRALSEGLGEFGIPVHALPIPDHGPKTDLSAWREADPQGFPFALHKAVKEAGPVPQGDDSDRDSAGTGADSRAVERTGTVTVSSDQGVEALDLLKALTNRYGASDTLNAHALVAWTDGRIKFAPGLGFYVWNGNVWERSEVKVRQEIHRMGAALMLSGSEEGRKASRGFTMRTNIDNLMVELRSVPSVYVDADQFDNRPELLSFRNGTVDLRAGTLRPHAKEDMLTYLLGVDFNPEAKCPRWDQFLTEIFPENADLVPYVQRLVGYGITGYTDEQCFCVLWGKGANGKSVLTDTLTDVFGAISKTTPFATFEEKPSGGIPNDIAALRGSRLVMASEGDSGKAMSEAILKRASGKDKMTARFMRQEFFTFTPTFLIMLATNHKPKFRGQDEGLWRRVKMIPFKRWFAPHERDHELPNKLLAEAEGIAAWAVRGAVEWLANGLQDPESITAASKEYRETSDSLAGFFPGVMVKDDTAPPLNGTEAFNAYLDWCEAENLPARERWTRRTFYDAMEERGITRKKTAKGIALVGVAMAHAPVAVAGPGIFNQER</sequence>
<gene>
    <name evidence="6" type="ORF">SEA_ABBEYMIKOLON_41</name>
</gene>
<dbReference type="InterPro" id="IPR045455">
    <property type="entry name" value="NrS-1_pol-like_helicase"/>
</dbReference>
<dbReference type="InterPro" id="IPR006500">
    <property type="entry name" value="Helicase_put_C_phage/plasmid"/>
</dbReference>
<dbReference type="SUPFAM" id="SSF52540">
    <property type="entry name" value="P-loop containing nucleoside triphosphate hydrolases"/>
    <property type="match status" value="1"/>
</dbReference>
<dbReference type="CDD" id="cd01029">
    <property type="entry name" value="TOPRIM_primases"/>
    <property type="match status" value="1"/>
</dbReference>
<dbReference type="PANTHER" id="PTHR35372">
    <property type="entry name" value="ATP BINDING PROTEIN-RELATED"/>
    <property type="match status" value="1"/>
</dbReference>
<evidence type="ECO:0000313" key="6">
    <source>
        <dbReference type="EMBL" id="AUG87112.1"/>
    </source>
</evidence>
<dbReference type="Pfam" id="PF19263">
    <property type="entry name" value="DUF5906"/>
    <property type="match status" value="1"/>
</dbReference>
<dbReference type="Pfam" id="PF08706">
    <property type="entry name" value="D5_N"/>
    <property type="match status" value="1"/>
</dbReference>
<dbReference type="SMART" id="SM00885">
    <property type="entry name" value="D5_N"/>
    <property type="match status" value="1"/>
</dbReference>
<dbReference type="InterPro" id="IPR027417">
    <property type="entry name" value="P-loop_NTPase"/>
</dbReference>
<dbReference type="PANTHER" id="PTHR35372:SF2">
    <property type="entry name" value="SF3 HELICASE DOMAIN-CONTAINING PROTEIN"/>
    <property type="match status" value="1"/>
</dbReference>
<dbReference type="Gene3D" id="3.40.1360.10">
    <property type="match status" value="1"/>
</dbReference>
<feature type="region of interest" description="Disordered" evidence="4">
    <location>
        <begin position="324"/>
        <end position="354"/>
    </location>
</feature>
<dbReference type="EMBL" id="MG593800">
    <property type="protein sequence ID" value="AUG87112.1"/>
    <property type="molecule type" value="Genomic_DNA"/>
</dbReference>
<dbReference type="PROSITE" id="PS51206">
    <property type="entry name" value="SF3_HELICASE_1"/>
    <property type="match status" value="1"/>
</dbReference>
<keyword evidence="7" id="KW-1185">Reference proteome</keyword>
<keyword evidence="3" id="KW-0067">ATP-binding</keyword>
<dbReference type="SUPFAM" id="SSF56731">
    <property type="entry name" value="DNA primase core"/>
    <property type="match status" value="1"/>
</dbReference>
<feature type="domain" description="SF3 helicase" evidence="5">
    <location>
        <begin position="528"/>
        <end position="687"/>
    </location>
</feature>
<dbReference type="InterPro" id="IPR051620">
    <property type="entry name" value="ORF904-like_C"/>
</dbReference>
<dbReference type="GO" id="GO:0016787">
    <property type="term" value="F:hydrolase activity"/>
    <property type="evidence" value="ECO:0007669"/>
    <property type="project" value="UniProtKB-KW"/>
</dbReference>
<evidence type="ECO:0000259" key="5">
    <source>
        <dbReference type="PROSITE" id="PS51206"/>
    </source>
</evidence>
<dbReference type="Proteomes" id="UP000241350">
    <property type="component" value="Segment"/>
</dbReference>
<dbReference type="InterPro" id="IPR034154">
    <property type="entry name" value="TOPRIM_DnaG/twinkle"/>
</dbReference>
<reference evidence="6 7" key="1">
    <citation type="submission" date="2017-11" db="EMBL/GenBank/DDBJ databases">
        <authorList>
            <person name="Mikolon A."/>
            <person name="Lin K.X."/>
            <person name="Rigg S.J."/>
            <person name="Wilson J.M."/>
            <person name="Nayek S."/>
            <person name="Hughes L.E."/>
            <person name="Garlena R.A."/>
            <person name="Russell D.A."/>
            <person name="Pope W.H."/>
            <person name="Jacobs-Sera D."/>
            <person name="Hendrix R.W."/>
            <person name="Hatfull G.F."/>
        </authorList>
    </citation>
    <scope>NUCLEOTIDE SEQUENCE [LARGE SCALE GENOMIC DNA]</scope>
</reference>
<dbReference type="Gene3D" id="3.40.50.300">
    <property type="entry name" value="P-loop containing nucleotide triphosphate hydrolases"/>
    <property type="match status" value="1"/>
</dbReference>
<evidence type="ECO:0000256" key="1">
    <source>
        <dbReference type="ARBA" id="ARBA00022741"/>
    </source>
</evidence>
<dbReference type="GO" id="GO:0005524">
    <property type="term" value="F:ATP binding"/>
    <property type="evidence" value="ECO:0007669"/>
    <property type="project" value="UniProtKB-KW"/>
</dbReference>
<keyword evidence="2" id="KW-0378">Hydrolase</keyword>
<evidence type="ECO:0000313" key="7">
    <source>
        <dbReference type="Proteomes" id="UP000241350"/>
    </source>
</evidence>
<protein>
    <submittedName>
        <fullName evidence="6">DNA primase</fullName>
    </submittedName>
</protein>
<dbReference type="InterPro" id="IPR014818">
    <property type="entry name" value="Phage/plasmid_primase_P4_C"/>
</dbReference>
<evidence type="ECO:0000256" key="4">
    <source>
        <dbReference type="SAM" id="MobiDB-lite"/>
    </source>
</evidence>
<accession>A0A2H5BLC5</accession>
<proteinExistence type="predicted"/>